<dbReference type="Pfam" id="PF07685">
    <property type="entry name" value="GATase_3"/>
    <property type="match status" value="1"/>
</dbReference>
<dbReference type="PROSITE" id="PS51274">
    <property type="entry name" value="GATASE_COBBQ"/>
    <property type="match status" value="1"/>
</dbReference>
<accession>A0A6J6W7Q4</accession>
<dbReference type="InterPro" id="IPR029062">
    <property type="entry name" value="Class_I_gatase-like"/>
</dbReference>
<dbReference type="GO" id="GO:0071555">
    <property type="term" value="P:cell wall organization"/>
    <property type="evidence" value="ECO:0007669"/>
    <property type="project" value="InterPro"/>
</dbReference>
<name>A0A6J6W7Q4_9ZZZZ</name>
<keyword evidence="1" id="KW-0315">Glutamine amidotransferase</keyword>
<dbReference type="InterPro" id="IPR011698">
    <property type="entry name" value="GATase_3"/>
</dbReference>
<dbReference type="CDD" id="cd01750">
    <property type="entry name" value="GATase1_CobQ"/>
    <property type="match status" value="1"/>
</dbReference>
<dbReference type="GO" id="GO:0009236">
    <property type="term" value="P:cobalamin biosynthetic process"/>
    <property type="evidence" value="ECO:0007669"/>
    <property type="project" value="InterPro"/>
</dbReference>
<protein>
    <submittedName>
        <fullName evidence="3">Unannotated protein</fullName>
    </submittedName>
</protein>
<feature type="domain" description="CobB/CobQ-like glutamine amidotransferase" evidence="2">
    <location>
        <begin position="3"/>
        <end position="196"/>
    </location>
</feature>
<organism evidence="3">
    <name type="scientific">freshwater metagenome</name>
    <dbReference type="NCBI Taxonomy" id="449393"/>
    <lineage>
        <taxon>unclassified sequences</taxon>
        <taxon>metagenomes</taxon>
        <taxon>ecological metagenomes</taxon>
    </lineage>
</organism>
<dbReference type="InterPro" id="IPR043702">
    <property type="entry name" value="Lipid_II_synth_GatD"/>
</dbReference>
<evidence type="ECO:0000256" key="1">
    <source>
        <dbReference type="ARBA" id="ARBA00022962"/>
    </source>
</evidence>
<evidence type="ECO:0000313" key="3">
    <source>
        <dbReference type="EMBL" id="CAB4780370.1"/>
    </source>
</evidence>
<dbReference type="InterPro" id="IPR033949">
    <property type="entry name" value="CobQ_GATase1"/>
</dbReference>
<dbReference type="Gene3D" id="3.40.50.880">
    <property type="match status" value="1"/>
</dbReference>
<gene>
    <name evidence="3" type="ORF">UFOPK2958_00492</name>
</gene>
<reference evidence="3" key="1">
    <citation type="submission" date="2020-05" db="EMBL/GenBank/DDBJ databases">
        <authorList>
            <person name="Chiriac C."/>
            <person name="Salcher M."/>
            <person name="Ghai R."/>
            <person name="Kavagutti S V."/>
        </authorList>
    </citation>
    <scope>NUCLEOTIDE SEQUENCE</scope>
</reference>
<dbReference type="AlphaFoldDB" id="A0A6J6W7Q4"/>
<dbReference type="PANTHER" id="PTHR21343">
    <property type="entry name" value="DETHIOBIOTIN SYNTHETASE"/>
    <property type="match status" value="1"/>
</dbReference>
<dbReference type="EMBL" id="CAFAAB010000039">
    <property type="protein sequence ID" value="CAB4780370.1"/>
    <property type="molecule type" value="Genomic_DNA"/>
</dbReference>
<evidence type="ECO:0000259" key="2">
    <source>
        <dbReference type="Pfam" id="PF07685"/>
    </source>
</evidence>
<dbReference type="GO" id="GO:0004359">
    <property type="term" value="F:glutaminase activity"/>
    <property type="evidence" value="ECO:0007669"/>
    <property type="project" value="InterPro"/>
</dbReference>
<sequence length="240" mass="25573">MLKIAVLYPELLGTYGDGGNALVLASRARRRGIEVEVLQVSLDDEIPDAKILLLGGGEDGPQRQATYGLAKNAALAKRVNDGAVLLAVCAGFQLIGSSYEVEGGLHVEGLGLVEAVTTRGSKRRVGNLLTRVGTRWMVGFENHGGETELGSDEVPLGVVESGAGNGRFAGDARYLDGVRYGSIFGTYAHGPVLAQNPWLADELLSLALGRELEPLVTVADELHRLRVREVGDFNFDAVDY</sequence>
<proteinExistence type="inferred from homology"/>
<dbReference type="PANTHER" id="PTHR21343:SF9">
    <property type="entry name" value="LIPID II ISOGLUTAMINYL SYNTHASE (GLUTAMINE-HYDROLYZING) SUBUNIT GATD"/>
    <property type="match status" value="1"/>
</dbReference>
<dbReference type="SUPFAM" id="SSF52317">
    <property type="entry name" value="Class I glutamine amidotransferase-like"/>
    <property type="match status" value="1"/>
</dbReference>
<dbReference type="HAMAP" id="MF_02213">
    <property type="entry name" value="Lipid_II_synth_GatD"/>
    <property type="match status" value="1"/>
</dbReference>